<reference evidence="3" key="2">
    <citation type="submission" date="2015-01" db="EMBL/GenBank/DDBJ databases">
        <title>Evolutionary Origins and Diversification of the Mycorrhizal Mutualists.</title>
        <authorList>
            <consortium name="DOE Joint Genome Institute"/>
            <consortium name="Mycorrhizal Genomics Consortium"/>
            <person name="Kohler A."/>
            <person name="Kuo A."/>
            <person name="Nagy L.G."/>
            <person name="Floudas D."/>
            <person name="Copeland A."/>
            <person name="Barry K.W."/>
            <person name="Cichocki N."/>
            <person name="Veneault-Fourrey C."/>
            <person name="LaButti K."/>
            <person name="Lindquist E.A."/>
            <person name="Lipzen A."/>
            <person name="Lundell T."/>
            <person name="Morin E."/>
            <person name="Murat C."/>
            <person name="Riley R."/>
            <person name="Ohm R."/>
            <person name="Sun H."/>
            <person name="Tunlid A."/>
            <person name="Henrissat B."/>
            <person name="Grigoriev I.V."/>
            <person name="Hibbett D.S."/>
            <person name="Martin F."/>
        </authorList>
    </citation>
    <scope>NUCLEOTIDE SEQUENCE [LARGE SCALE GENOMIC DNA]</scope>
    <source>
        <strain evidence="3">LaAM-08-1</strain>
    </source>
</reference>
<dbReference type="EMBL" id="KN838665">
    <property type="protein sequence ID" value="KIJ98595.1"/>
    <property type="molecule type" value="Genomic_DNA"/>
</dbReference>
<sequence>MVNLVAFIYTANSLGSFISRYGALRSSVRIFLGSIMSAMFIDILTLATFRSLFNQVKHNKFQDASAFVVLY</sequence>
<feature type="transmembrane region" description="Helical" evidence="1">
    <location>
        <begin position="30"/>
        <end position="53"/>
    </location>
</feature>
<keyword evidence="1" id="KW-0472">Membrane</keyword>
<protein>
    <submittedName>
        <fullName evidence="2">Unplaced genomic scaffold K443scaffold_130, whole genome shotgun sequence</fullName>
    </submittedName>
</protein>
<keyword evidence="1" id="KW-0812">Transmembrane</keyword>
<evidence type="ECO:0000313" key="3">
    <source>
        <dbReference type="Proteomes" id="UP000054477"/>
    </source>
</evidence>
<reference evidence="2 3" key="1">
    <citation type="submission" date="2014-04" db="EMBL/GenBank/DDBJ databases">
        <authorList>
            <consortium name="DOE Joint Genome Institute"/>
            <person name="Kuo A."/>
            <person name="Kohler A."/>
            <person name="Nagy L.G."/>
            <person name="Floudas D."/>
            <person name="Copeland A."/>
            <person name="Barry K.W."/>
            <person name="Cichocki N."/>
            <person name="Veneault-Fourrey C."/>
            <person name="LaButti K."/>
            <person name="Lindquist E.A."/>
            <person name="Lipzen A."/>
            <person name="Lundell T."/>
            <person name="Morin E."/>
            <person name="Murat C."/>
            <person name="Sun H."/>
            <person name="Tunlid A."/>
            <person name="Henrissat B."/>
            <person name="Grigoriev I.V."/>
            <person name="Hibbett D.S."/>
            <person name="Martin F."/>
            <person name="Nordberg H.P."/>
            <person name="Cantor M.N."/>
            <person name="Hua S.X."/>
        </authorList>
    </citation>
    <scope>NUCLEOTIDE SEQUENCE [LARGE SCALE GENOMIC DNA]</scope>
    <source>
        <strain evidence="2 3">LaAM-08-1</strain>
    </source>
</reference>
<dbReference type="Proteomes" id="UP000054477">
    <property type="component" value="Unassembled WGS sequence"/>
</dbReference>
<dbReference type="AlphaFoldDB" id="A0A0C9X0D5"/>
<proteinExistence type="predicted"/>
<keyword evidence="1" id="KW-1133">Transmembrane helix</keyword>
<name>A0A0C9X0D5_9AGAR</name>
<accession>A0A0C9X0D5</accession>
<keyword evidence="3" id="KW-1185">Reference proteome</keyword>
<evidence type="ECO:0000313" key="2">
    <source>
        <dbReference type="EMBL" id="KIJ98595.1"/>
    </source>
</evidence>
<organism evidence="2 3">
    <name type="scientific">Laccaria amethystina LaAM-08-1</name>
    <dbReference type="NCBI Taxonomy" id="1095629"/>
    <lineage>
        <taxon>Eukaryota</taxon>
        <taxon>Fungi</taxon>
        <taxon>Dikarya</taxon>
        <taxon>Basidiomycota</taxon>
        <taxon>Agaricomycotina</taxon>
        <taxon>Agaricomycetes</taxon>
        <taxon>Agaricomycetidae</taxon>
        <taxon>Agaricales</taxon>
        <taxon>Agaricineae</taxon>
        <taxon>Hydnangiaceae</taxon>
        <taxon>Laccaria</taxon>
    </lineage>
</organism>
<evidence type="ECO:0000256" key="1">
    <source>
        <dbReference type="SAM" id="Phobius"/>
    </source>
</evidence>
<dbReference type="HOGENOM" id="CLU_2740413_0_0_1"/>
<gene>
    <name evidence="2" type="ORF">K443DRAFT_205467</name>
</gene>